<evidence type="ECO:0000313" key="2">
    <source>
        <dbReference type="EMBL" id="CAG8558358.1"/>
    </source>
</evidence>
<organism evidence="2 3">
    <name type="scientific">Acaulospora morrowiae</name>
    <dbReference type="NCBI Taxonomy" id="94023"/>
    <lineage>
        <taxon>Eukaryota</taxon>
        <taxon>Fungi</taxon>
        <taxon>Fungi incertae sedis</taxon>
        <taxon>Mucoromycota</taxon>
        <taxon>Glomeromycotina</taxon>
        <taxon>Glomeromycetes</taxon>
        <taxon>Diversisporales</taxon>
        <taxon>Acaulosporaceae</taxon>
        <taxon>Acaulospora</taxon>
    </lineage>
</organism>
<proteinExistence type="predicted"/>
<reference evidence="2" key="1">
    <citation type="submission" date="2021-06" db="EMBL/GenBank/DDBJ databases">
        <authorList>
            <person name="Kallberg Y."/>
            <person name="Tangrot J."/>
            <person name="Rosling A."/>
        </authorList>
    </citation>
    <scope>NUCLEOTIDE SEQUENCE</scope>
    <source>
        <strain evidence="2">CL551</strain>
    </source>
</reference>
<dbReference type="InterPro" id="IPR000210">
    <property type="entry name" value="BTB/POZ_dom"/>
</dbReference>
<accession>A0A9N9BAS4</accession>
<dbReference type="Gene3D" id="3.30.710.10">
    <property type="entry name" value="Potassium Channel Kv1.1, Chain A"/>
    <property type="match status" value="1"/>
</dbReference>
<evidence type="ECO:0000259" key="1">
    <source>
        <dbReference type="PROSITE" id="PS50097"/>
    </source>
</evidence>
<name>A0A9N9BAS4_9GLOM</name>
<dbReference type="PROSITE" id="PS50097">
    <property type="entry name" value="BTB"/>
    <property type="match status" value="1"/>
</dbReference>
<dbReference type="AlphaFoldDB" id="A0A9N9BAS4"/>
<keyword evidence="3" id="KW-1185">Reference proteome</keyword>
<evidence type="ECO:0000313" key="3">
    <source>
        <dbReference type="Proteomes" id="UP000789342"/>
    </source>
</evidence>
<protein>
    <submittedName>
        <fullName evidence="2">16732_t:CDS:1</fullName>
    </submittedName>
</protein>
<comment type="caution">
    <text evidence="2">The sequence shown here is derived from an EMBL/GenBank/DDBJ whole genome shotgun (WGS) entry which is preliminary data.</text>
</comment>
<sequence length="88" mass="10111">MTSTFLGNLSQDLINLFENNDEYNVIIEIGEGTIKQSYKAHTIILRYRCPYLYNELKHIGCNDGDIKVINKPKVLVKVFDIIISLAYT</sequence>
<dbReference type="OrthoDB" id="2434274at2759"/>
<dbReference type="EMBL" id="CAJVPV010003719">
    <property type="protein sequence ID" value="CAG8558358.1"/>
    <property type="molecule type" value="Genomic_DNA"/>
</dbReference>
<gene>
    <name evidence="2" type="ORF">AMORRO_LOCUS5900</name>
</gene>
<feature type="domain" description="BTB" evidence="1">
    <location>
        <begin position="23"/>
        <end position="88"/>
    </location>
</feature>
<dbReference type="Proteomes" id="UP000789342">
    <property type="component" value="Unassembled WGS sequence"/>
</dbReference>
<dbReference type="SUPFAM" id="SSF54695">
    <property type="entry name" value="POZ domain"/>
    <property type="match status" value="1"/>
</dbReference>
<dbReference type="InterPro" id="IPR011333">
    <property type="entry name" value="SKP1/BTB/POZ_sf"/>
</dbReference>
<dbReference type="Pfam" id="PF00651">
    <property type="entry name" value="BTB"/>
    <property type="match status" value="1"/>
</dbReference>